<evidence type="ECO:0000256" key="4">
    <source>
        <dbReference type="ARBA" id="ARBA00022655"/>
    </source>
</evidence>
<dbReference type="AlphaFoldDB" id="A0A930UGH8"/>
<evidence type="ECO:0000313" key="12">
    <source>
        <dbReference type="EMBL" id="MBF2735957.1"/>
    </source>
</evidence>
<organism evidence="12 13">
    <name type="scientific">Candidatus Amphirhobacter heronislandensis</name>
    <dbReference type="NCBI Taxonomy" id="1732024"/>
    <lineage>
        <taxon>Bacteria</taxon>
        <taxon>Pseudomonadati</taxon>
        <taxon>Pseudomonadota</taxon>
        <taxon>Gammaproteobacteria</taxon>
        <taxon>Candidatus Tethybacterales</taxon>
        <taxon>Candidatus Tethybacteraceae</taxon>
        <taxon>Candidatus Amphirhobacter</taxon>
    </lineage>
</organism>
<feature type="binding site" evidence="8 11">
    <location>
        <position position="43"/>
    </location>
    <ligand>
        <name>Mg(2+)</name>
        <dbReference type="ChEBI" id="CHEBI:18420"/>
    </ligand>
</feature>
<feature type="binding site" evidence="8 10">
    <location>
        <position position="82"/>
    </location>
    <ligand>
        <name>3-methyl-2-oxobutanoate</name>
        <dbReference type="ChEBI" id="CHEBI:11851"/>
    </ligand>
</feature>
<protein>
    <recommendedName>
        <fullName evidence="8">3-methyl-2-oxobutanoate hydroxymethyltransferase</fullName>
        <ecNumber evidence="8">2.1.2.11</ecNumber>
    </recommendedName>
    <alternativeName>
        <fullName evidence="8">Ketopantoate hydroxymethyltransferase</fullName>
        <shortName evidence="8">KPHMT</shortName>
    </alternativeName>
</protein>
<feature type="binding site" evidence="8 11">
    <location>
        <position position="82"/>
    </location>
    <ligand>
        <name>Mg(2+)</name>
        <dbReference type="ChEBI" id="CHEBI:18420"/>
    </ligand>
</feature>
<feature type="active site" description="Proton acceptor" evidence="8 9">
    <location>
        <position position="179"/>
    </location>
</feature>
<dbReference type="FunFam" id="3.20.20.60:FF:000003">
    <property type="entry name" value="3-methyl-2-oxobutanoate hydroxymethyltransferase"/>
    <property type="match status" value="1"/>
</dbReference>
<comment type="subcellular location">
    <subcellularLocation>
        <location evidence="8">Cytoplasm</location>
    </subcellularLocation>
</comment>
<reference evidence="12" key="1">
    <citation type="submission" date="2020-10" db="EMBL/GenBank/DDBJ databases">
        <title>An improved Amphimedon queenslandica hologenome assembly reveals how three proteobacterial symbionts can extend the metabolic phenotypic of their marine sponge host.</title>
        <authorList>
            <person name="Degnan B."/>
            <person name="Degnan S."/>
            <person name="Xiang X."/>
        </authorList>
    </citation>
    <scope>NUCLEOTIDE SEQUENCE</scope>
    <source>
        <strain evidence="12">AqS2</strain>
    </source>
</reference>
<feature type="binding site" evidence="8 10">
    <location>
        <position position="111"/>
    </location>
    <ligand>
        <name>3-methyl-2-oxobutanoate</name>
        <dbReference type="ChEBI" id="CHEBI:11851"/>
    </ligand>
</feature>
<feature type="binding site" evidence="8 10">
    <location>
        <begin position="43"/>
        <end position="44"/>
    </location>
    <ligand>
        <name>3-methyl-2-oxobutanoate</name>
        <dbReference type="ChEBI" id="CHEBI:11851"/>
    </ligand>
</feature>
<dbReference type="CDD" id="cd06557">
    <property type="entry name" value="KPHMT-like"/>
    <property type="match status" value="1"/>
</dbReference>
<dbReference type="NCBIfam" id="NF001452">
    <property type="entry name" value="PRK00311.1"/>
    <property type="match status" value="1"/>
</dbReference>
<dbReference type="InterPro" id="IPR040442">
    <property type="entry name" value="Pyrv_kinase-like_dom_sf"/>
</dbReference>
<evidence type="ECO:0000256" key="10">
    <source>
        <dbReference type="PIRSR" id="PIRSR000388-2"/>
    </source>
</evidence>
<dbReference type="PANTHER" id="PTHR20881:SF0">
    <property type="entry name" value="3-METHYL-2-OXOBUTANOATE HYDROXYMETHYLTRANSFERASE"/>
    <property type="match status" value="1"/>
</dbReference>
<keyword evidence="6 8" id="KW-0479">Metal-binding</keyword>
<dbReference type="Gene3D" id="3.20.20.60">
    <property type="entry name" value="Phosphoenolpyruvate-binding domains"/>
    <property type="match status" value="1"/>
</dbReference>
<dbReference type="SUPFAM" id="SSF51621">
    <property type="entry name" value="Phosphoenolpyruvate/pyruvate domain"/>
    <property type="match status" value="1"/>
</dbReference>
<comment type="catalytic activity">
    <reaction evidence="8">
        <text>(6R)-5,10-methylene-5,6,7,8-tetrahydrofolate + 3-methyl-2-oxobutanoate + H2O = 2-dehydropantoate + (6S)-5,6,7,8-tetrahydrofolate</text>
        <dbReference type="Rhea" id="RHEA:11824"/>
        <dbReference type="ChEBI" id="CHEBI:11561"/>
        <dbReference type="ChEBI" id="CHEBI:11851"/>
        <dbReference type="ChEBI" id="CHEBI:15377"/>
        <dbReference type="ChEBI" id="CHEBI:15636"/>
        <dbReference type="ChEBI" id="CHEBI:57453"/>
        <dbReference type="EC" id="2.1.2.11"/>
    </reaction>
</comment>
<evidence type="ECO:0000256" key="2">
    <source>
        <dbReference type="ARBA" id="ARBA00008676"/>
    </source>
</evidence>
<evidence type="ECO:0000313" key="13">
    <source>
        <dbReference type="Proteomes" id="UP000604381"/>
    </source>
</evidence>
<dbReference type="InterPro" id="IPR015813">
    <property type="entry name" value="Pyrv/PenolPyrv_kinase-like_dom"/>
</dbReference>
<gene>
    <name evidence="8 12" type="primary">panB</name>
    <name evidence="12" type="ORF">ISN26_07845</name>
</gene>
<evidence type="ECO:0000256" key="1">
    <source>
        <dbReference type="ARBA" id="ARBA00005033"/>
    </source>
</evidence>
<name>A0A930UGH8_9GAMM</name>
<keyword evidence="13" id="KW-1185">Reference proteome</keyword>
<comment type="similarity">
    <text evidence="2 8">Belongs to the PanB family.</text>
</comment>
<dbReference type="GO" id="GO:0003864">
    <property type="term" value="F:3-methyl-2-oxobutanoate hydroxymethyltransferase activity"/>
    <property type="evidence" value="ECO:0007669"/>
    <property type="project" value="UniProtKB-UniRule"/>
</dbReference>
<evidence type="ECO:0000256" key="8">
    <source>
        <dbReference type="HAMAP-Rule" id="MF_00156"/>
    </source>
</evidence>
<dbReference type="InterPro" id="IPR003700">
    <property type="entry name" value="Pantoate_hydroxy_MeTrfase"/>
</dbReference>
<dbReference type="PANTHER" id="PTHR20881">
    <property type="entry name" value="3-METHYL-2-OXOBUTANOATE HYDROXYMETHYLTRANSFERASE"/>
    <property type="match status" value="1"/>
</dbReference>
<dbReference type="GO" id="GO:0015940">
    <property type="term" value="P:pantothenate biosynthetic process"/>
    <property type="evidence" value="ECO:0007669"/>
    <property type="project" value="UniProtKB-UniRule"/>
</dbReference>
<comment type="subunit">
    <text evidence="3 8">Homodecamer; pentamer of dimers.</text>
</comment>
<proteinExistence type="inferred from homology"/>
<keyword evidence="8" id="KW-0963">Cytoplasm</keyword>
<dbReference type="EC" id="2.1.2.11" evidence="8"/>
<feature type="binding site" evidence="8 11">
    <location>
        <position position="113"/>
    </location>
    <ligand>
        <name>Mg(2+)</name>
        <dbReference type="ChEBI" id="CHEBI:18420"/>
    </ligand>
</feature>
<evidence type="ECO:0000256" key="3">
    <source>
        <dbReference type="ARBA" id="ARBA00011424"/>
    </source>
</evidence>
<evidence type="ECO:0000256" key="9">
    <source>
        <dbReference type="PIRSR" id="PIRSR000388-1"/>
    </source>
</evidence>
<evidence type="ECO:0000256" key="5">
    <source>
        <dbReference type="ARBA" id="ARBA00022679"/>
    </source>
</evidence>
<comment type="cofactor">
    <cofactor evidence="8 11">
        <name>Mg(2+)</name>
        <dbReference type="ChEBI" id="CHEBI:18420"/>
    </cofactor>
    <text evidence="8 11">Binds 1 Mg(2+) ion per subunit.</text>
</comment>
<dbReference type="GO" id="GO:0000287">
    <property type="term" value="F:magnesium ion binding"/>
    <property type="evidence" value="ECO:0007669"/>
    <property type="project" value="TreeGrafter"/>
</dbReference>
<comment type="caution">
    <text evidence="12">The sequence shown here is derived from an EMBL/GenBank/DDBJ whole genome shotgun (WGS) entry which is preliminary data.</text>
</comment>
<evidence type="ECO:0000256" key="11">
    <source>
        <dbReference type="PIRSR" id="PIRSR000388-3"/>
    </source>
</evidence>
<dbReference type="Pfam" id="PF02548">
    <property type="entry name" value="Pantoate_transf"/>
    <property type="match status" value="1"/>
</dbReference>
<dbReference type="PIRSF" id="PIRSF000388">
    <property type="entry name" value="Pantoate_hydroxy_MeTrfase"/>
    <property type="match status" value="1"/>
</dbReference>
<evidence type="ECO:0000256" key="7">
    <source>
        <dbReference type="ARBA" id="ARBA00056497"/>
    </source>
</evidence>
<evidence type="ECO:0000256" key="6">
    <source>
        <dbReference type="ARBA" id="ARBA00022723"/>
    </source>
</evidence>
<keyword evidence="5 8" id="KW-0808">Transferase</keyword>
<comment type="pathway">
    <text evidence="1 8">Cofactor biosynthesis; (R)-pantothenate biosynthesis; (R)-pantoate from 3-methyl-2-oxobutanoate: step 1/2.</text>
</comment>
<dbReference type="EMBL" id="JADHEI010000058">
    <property type="protein sequence ID" value="MBF2735957.1"/>
    <property type="molecule type" value="Genomic_DNA"/>
</dbReference>
<keyword evidence="8 11" id="KW-0460">Magnesium</keyword>
<keyword evidence="4 8" id="KW-0566">Pantothenate biosynthesis</keyword>
<dbReference type="HAMAP" id="MF_00156">
    <property type="entry name" value="PanB"/>
    <property type="match status" value="1"/>
</dbReference>
<comment type="function">
    <text evidence="7 8">Catalyzes the reversible reaction in which hydroxymethyl group from 5,10-methylenetetrahydrofolate is transferred onto alpha-ketoisovalerate to form ketopantoate.</text>
</comment>
<dbReference type="NCBIfam" id="TIGR00222">
    <property type="entry name" value="panB"/>
    <property type="match status" value="1"/>
</dbReference>
<sequence length="261" mass="26633">MRTPSSFRAAKRKGEKLATLTAYDSSFAQAAARAGCDSVLVGDSLGMVIQGQRGTTGVTVDDVAYHVRCVAAGAPDLHVMADLPFGSFEAGPAAAFKSAARLVAAGAHMVKVEGGAALARTVGRLVERGVPVCGHVGLLPQSANATGFRVQGKDRESRARILADAKAISDAGAALLVLEMIPAELAAEITAEVAASTIGIGAGASCDGQILVLQDLLGLYPNPPRFAKNFLRGKGDIDAALAAYVADVRAGRFPDAAHTPA</sequence>
<dbReference type="Proteomes" id="UP000604381">
    <property type="component" value="Unassembled WGS sequence"/>
</dbReference>
<dbReference type="GO" id="GO:0005737">
    <property type="term" value="C:cytoplasm"/>
    <property type="evidence" value="ECO:0007669"/>
    <property type="project" value="UniProtKB-SubCell"/>
</dbReference>
<accession>A0A930UGH8</accession>